<comment type="caution">
    <text evidence="1">The sequence shown here is derived from an EMBL/GenBank/DDBJ whole genome shotgun (WGS) entry which is preliminary data.</text>
</comment>
<evidence type="ECO:0000313" key="1">
    <source>
        <dbReference type="EMBL" id="KAI4859597.1"/>
    </source>
</evidence>
<keyword evidence="2" id="KW-1185">Reference proteome</keyword>
<reference evidence="1 2" key="1">
    <citation type="journal article" date="2022" name="New Phytol.">
        <title>Ecological generalism drives hyperdiversity of secondary metabolite gene clusters in xylarialean endophytes.</title>
        <authorList>
            <person name="Franco M.E.E."/>
            <person name="Wisecaver J.H."/>
            <person name="Arnold A.E."/>
            <person name="Ju Y.M."/>
            <person name="Slot J.C."/>
            <person name="Ahrendt S."/>
            <person name="Moore L.P."/>
            <person name="Eastman K.E."/>
            <person name="Scott K."/>
            <person name="Konkel Z."/>
            <person name="Mondo S.J."/>
            <person name="Kuo A."/>
            <person name="Hayes R.D."/>
            <person name="Haridas S."/>
            <person name="Andreopoulos B."/>
            <person name="Riley R."/>
            <person name="LaButti K."/>
            <person name="Pangilinan J."/>
            <person name="Lipzen A."/>
            <person name="Amirebrahimi M."/>
            <person name="Yan J."/>
            <person name="Adam C."/>
            <person name="Keymanesh K."/>
            <person name="Ng V."/>
            <person name="Louie K."/>
            <person name="Northen T."/>
            <person name="Drula E."/>
            <person name="Henrissat B."/>
            <person name="Hsieh H.M."/>
            <person name="Youens-Clark K."/>
            <person name="Lutzoni F."/>
            <person name="Miadlikowska J."/>
            <person name="Eastwood D.C."/>
            <person name="Hamelin R.C."/>
            <person name="Grigoriev I.V."/>
            <person name="U'Ren J.M."/>
        </authorList>
    </citation>
    <scope>NUCLEOTIDE SEQUENCE [LARGE SCALE GENOMIC DNA]</scope>
    <source>
        <strain evidence="1 2">CBS 119005</strain>
    </source>
</reference>
<protein>
    <submittedName>
        <fullName evidence="1">Uncharacterized protein</fullName>
    </submittedName>
</protein>
<evidence type="ECO:0000313" key="2">
    <source>
        <dbReference type="Proteomes" id="UP001497700"/>
    </source>
</evidence>
<dbReference type="Proteomes" id="UP001497700">
    <property type="component" value="Unassembled WGS sequence"/>
</dbReference>
<name>A0ACB9YJM5_9PEZI</name>
<gene>
    <name evidence="1" type="ORF">F4820DRAFT_439279</name>
</gene>
<organism evidence="1 2">
    <name type="scientific">Hypoxylon rubiginosum</name>
    <dbReference type="NCBI Taxonomy" id="110542"/>
    <lineage>
        <taxon>Eukaryota</taxon>
        <taxon>Fungi</taxon>
        <taxon>Dikarya</taxon>
        <taxon>Ascomycota</taxon>
        <taxon>Pezizomycotina</taxon>
        <taxon>Sordariomycetes</taxon>
        <taxon>Xylariomycetidae</taxon>
        <taxon>Xylariales</taxon>
        <taxon>Hypoxylaceae</taxon>
        <taxon>Hypoxylon</taxon>
    </lineage>
</organism>
<dbReference type="EMBL" id="MU393624">
    <property type="protein sequence ID" value="KAI4859597.1"/>
    <property type="molecule type" value="Genomic_DNA"/>
</dbReference>
<accession>A0ACB9YJM5</accession>
<proteinExistence type="predicted"/>
<sequence length="362" mass="40599">MANLNGDSWLIVRVYIALETLVTLSVVCRFFARHRKSAPIRWDDAWAVFGWINYTVYVGLVMKSVALGSAQTMYVLPSFENLVRISKLEYAAAILFETANIASKISLLCLYRRIFSTSGFQRWSLVVLGLCISWYVASILVTIFQCLPVYQTWNPLAVTGVDRTCIDINGFIIGYETSNMLCDVVILCLPVRMIQTLQLSRSQKALLRVIFLLGGFVCITSILRIIYTNHQDTRDYFINTRLWSGISVASSIISATLPVLRPLLPSNTRVTGWYRKLGGFMSYGSARTWGSTDHHNTAGGFNADPTDLSTRKYEVIGGKARKWPGFNSDITVQTDEGSGLSAYPLHSIRVDRTLQVEEARQS</sequence>